<organism evidence="1 2">
    <name type="scientific">Lentzea roselyniae</name>
    <dbReference type="NCBI Taxonomy" id="531940"/>
    <lineage>
        <taxon>Bacteria</taxon>
        <taxon>Bacillati</taxon>
        <taxon>Actinomycetota</taxon>
        <taxon>Actinomycetes</taxon>
        <taxon>Pseudonocardiales</taxon>
        <taxon>Pseudonocardiaceae</taxon>
        <taxon>Lentzea</taxon>
    </lineage>
</organism>
<accession>A0ABP7BBN2</accession>
<name>A0ABP7BBN2_9PSEU</name>
<comment type="caution">
    <text evidence="1">The sequence shown here is derived from an EMBL/GenBank/DDBJ whole genome shotgun (WGS) entry which is preliminary data.</text>
</comment>
<protein>
    <submittedName>
        <fullName evidence="1">Uncharacterized protein</fullName>
    </submittedName>
</protein>
<dbReference type="EMBL" id="BAABBE010000013">
    <property type="protein sequence ID" value="GAA3654980.1"/>
    <property type="molecule type" value="Genomic_DNA"/>
</dbReference>
<evidence type="ECO:0000313" key="2">
    <source>
        <dbReference type="Proteomes" id="UP001500711"/>
    </source>
</evidence>
<proteinExistence type="predicted"/>
<reference evidence="2" key="1">
    <citation type="journal article" date="2019" name="Int. J. Syst. Evol. Microbiol.">
        <title>The Global Catalogue of Microorganisms (GCM) 10K type strain sequencing project: providing services to taxonomists for standard genome sequencing and annotation.</title>
        <authorList>
            <consortium name="The Broad Institute Genomics Platform"/>
            <consortium name="The Broad Institute Genome Sequencing Center for Infectious Disease"/>
            <person name="Wu L."/>
            <person name="Ma J."/>
        </authorList>
    </citation>
    <scope>NUCLEOTIDE SEQUENCE [LARGE SCALE GENOMIC DNA]</scope>
    <source>
        <strain evidence="2">JCM 17494</strain>
    </source>
</reference>
<dbReference type="Proteomes" id="UP001500711">
    <property type="component" value="Unassembled WGS sequence"/>
</dbReference>
<gene>
    <name evidence="1" type="ORF">GCM10022267_46510</name>
</gene>
<evidence type="ECO:0000313" key="1">
    <source>
        <dbReference type="EMBL" id="GAA3654980.1"/>
    </source>
</evidence>
<sequence length="84" mass="9288">MKRHKRFRKTSGPRMSARTCRYSIGYRKTVSYPLPGPPPNPADAINGALERLDGLENVPLAEHVARFDAVHATLTDALSSIDKV</sequence>
<keyword evidence="2" id="KW-1185">Reference proteome</keyword>